<sequence>MRSRARRKPMSEINMVPFIDIMMVMLVAFMVAAPMMSQGIKVQLPKTDSAPMEVPKGKEPLIVSVKADGSYYLNLESTGKKALSLQVISERVAKIKRARPDTLVLIEGDERVSYGKVVAAMASLQDAGVSDVGLMTDPRELN</sequence>
<evidence type="ECO:0000256" key="9">
    <source>
        <dbReference type="ARBA" id="ARBA00023306"/>
    </source>
</evidence>
<keyword evidence="9 10" id="KW-0131">Cell cycle</keyword>
<protein>
    <recommendedName>
        <fullName evidence="10">Tol-Pal system protein TolR</fullName>
    </recommendedName>
</protein>
<gene>
    <name evidence="10 11" type="primary">tolR</name>
    <name evidence="11" type="ORF">GCM10023116_14050</name>
</gene>
<dbReference type="HAMAP" id="MF_02203">
    <property type="entry name" value="TolR"/>
    <property type="match status" value="1"/>
</dbReference>
<keyword evidence="5 10" id="KW-0132">Cell division</keyword>
<evidence type="ECO:0000256" key="7">
    <source>
        <dbReference type="ARBA" id="ARBA00022989"/>
    </source>
</evidence>
<evidence type="ECO:0000256" key="3">
    <source>
        <dbReference type="ARBA" id="ARBA00022475"/>
    </source>
</evidence>
<keyword evidence="6 10" id="KW-0812">Transmembrane</keyword>
<dbReference type="PANTHER" id="PTHR30558">
    <property type="entry name" value="EXBD MEMBRANE COMPONENT OF PMF-DRIVEN MACROMOLECULE IMPORT SYSTEM"/>
    <property type="match status" value="1"/>
</dbReference>
<dbReference type="PANTHER" id="PTHR30558:SF7">
    <property type="entry name" value="TOL-PAL SYSTEM PROTEIN TOLR"/>
    <property type="match status" value="1"/>
</dbReference>
<dbReference type="InterPro" id="IPR003400">
    <property type="entry name" value="ExbD"/>
</dbReference>
<comment type="caution">
    <text evidence="11">The sequence shown here is derived from an EMBL/GenBank/DDBJ whole genome shotgun (WGS) entry which is preliminary data.</text>
</comment>
<evidence type="ECO:0000256" key="5">
    <source>
        <dbReference type="ARBA" id="ARBA00022618"/>
    </source>
</evidence>
<keyword evidence="7 10" id="KW-1133">Transmembrane helix</keyword>
<comment type="function">
    <text evidence="10">Part of the Tol-Pal system, which plays a role in outer membrane invagination during cell division and is important for maintaining outer membrane integrity.</text>
</comment>
<evidence type="ECO:0000256" key="1">
    <source>
        <dbReference type="ARBA" id="ARBA00004162"/>
    </source>
</evidence>
<keyword evidence="4 10" id="KW-0997">Cell inner membrane</keyword>
<proteinExistence type="inferred from homology"/>
<evidence type="ECO:0000256" key="2">
    <source>
        <dbReference type="ARBA" id="ARBA00005811"/>
    </source>
</evidence>
<comment type="subcellular location">
    <subcellularLocation>
        <location evidence="10">Cell inner membrane</location>
        <topology evidence="10">Single-pass membrane protein</topology>
    </subcellularLocation>
    <subcellularLocation>
        <location evidence="1">Cell membrane</location>
        <topology evidence="1">Single-pass membrane protein</topology>
    </subcellularLocation>
</comment>
<evidence type="ECO:0000313" key="12">
    <source>
        <dbReference type="Proteomes" id="UP001500604"/>
    </source>
</evidence>
<reference evidence="12" key="1">
    <citation type="journal article" date="2019" name="Int. J. Syst. Evol. Microbiol.">
        <title>The Global Catalogue of Microorganisms (GCM) 10K type strain sequencing project: providing services to taxonomists for standard genome sequencing and annotation.</title>
        <authorList>
            <consortium name="The Broad Institute Genomics Platform"/>
            <consortium name="The Broad Institute Genome Sequencing Center for Infectious Disease"/>
            <person name="Wu L."/>
            <person name="Ma J."/>
        </authorList>
    </citation>
    <scope>NUCLEOTIDE SEQUENCE [LARGE SCALE GENOMIC DNA]</scope>
    <source>
        <strain evidence="12">JCM 17805</strain>
    </source>
</reference>
<organism evidence="11 12">
    <name type="scientific">Kistimonas scapharcae</name>
    <dbReference type="NCBI Taxonomy" id="1036133"/>
    <lineage>
        <taxon>Bacteria</taxon>
        <taxon>Pseudomonadati</taxon>
        <taxon>Pseudomonadota</taxon>
        <taxon>Gammaproteobacteria</taxon>
        <taxon>Oceanospirillales</taxon>
        <taxon>Endozoicomonadaceae</taxon>
        <taxon>Kistimonas</taxon>
    </lineage>
</organism>
<dbReference type="EMBL" id="BAABFL010000121">
    <property type="protein sequence ID" value="GAA4649131.1"/>
    <property type="molecule type" value="Genomic_DNA"/>
</dbReference>
<accession>A0ABP8V1L8</accession>
<keyword evidence="3 10" id="KW-1003">Cell membrane</keyword>
<dbReference type="Proteomes" id="UP001500604">
    <property type="component" value="Unassembled WGS sequence"/>
</dbReference>
<evidence type="ECO:0000256" key="4">
    <source>
        <dbReference type="ARBA" id="ARBA00022519"/>
    </source>
</evidence>
<comment type="subunit">
    <text evidence="10">The Tol-Pal system is composed of five core proteins: the inner membrane proteins TolA, TolQ and TolR, the periplasmic protein TolB and the outer membrane protein Pal. They form a network linking the inner and outer membranes and the peptidoglycan layer.</text>
</comment>
<keyword evidence="12" id="KW-1185">Reference proteome</keyword>
<comment type="similarity">
    <text evidence="2 10">Belongs to the ExbD/TolR family.</text>
</comment>
<evidence type="ECO:0000256" key="8">
    <source>
        <dbReference type="ARBA" id="ARBA00023136"/>
    </source>
</evidence>
<name>A0ABP8V1L8_9GAMM</name>
<dbReference type="InterPro" id="IPR014168">
    <property type="entry name" value="Tol-Pal_TolR"/>
</dbReference>
<evidence type="ECO:0000313" key="11">
    <source>
        <dbReference type="EMBL" id="GAA4649131.1"/>
    </source>
</evidence>
<evidence type="ECO:0000256" key="10">
    <source>
        <dbReference type="HAMAP-Rule" id="MF_02203"/>
    </source>
</evidence>
<evidence type="ECO:0000256" key="6">
    <source>
        <dbReference type="ARBA" id="ARBA00022692"/>
    </source>
</evidence>
<keyword evidence="8 10" id="KW-0472">Membrane</keyword>
<dbReference type="RefSeq" id="WP_345194895.1">
    <property type="nucleotide sequence ID" value="NZ_BAABFL010000121.1"/>
</dbReference>
<dbReference type="Pfam" id="PF02472">
    <property type="entry name" value="ExbD"/>
    <property type="match status" value="1"/>
</dbReference>
<dbReference type="Gene3D" id="3.30.420.270">
    <property type="match status" value="1"/>
</dbReference>
<dbReference type="NCBIfam" id="TIGR02801">
    <property type="entry name" value="tolR"/>
    <property type="match status" value="1"/>
</dbReference>